<dbReference type="EMBL" id="NHOI01000001">
    <property type="protein sequence ID" value="OVZ90491.1"/>
    <property type="molecule type" value="Genomic_DNA"/>
</dbReference>
<reference evidence="1 2" key="1">
    <citation type="submission" date="2017-05" db="EMBL/GenBank/DDBJ databases">
        <title>Whole genome sequencing of Yersinia kristensenii.</title>
        <authorList>
            <person name="Campioni F."/>
        </authorList>
    </citation>
    <scope>NUCLEOTIDE SEQUENCE [LARGE SCALE GENOMIC DNA]</scope>
    <source>
        <strain evidence="1 2">CFSAN060536</strain>
    </source>
</reference>
<proteinExistence type="predicted"/>
<gene>
    <name evidence="1" type="ORF">CBW57_00485</name>
</gene>
<protein>
    <submittedName>
        <fullName evidence="1">Uncharacterized protein</fullName>
    </submittedName>
</protein>
<comment type="caution">
    <text evidence="1">The sequence shown here is derived from an EMBL/GenBank/DDBJ whole genome shotgun (WGS) entry which is preliminary data.</text>
</comment>
<dbReference type="AlphaFoldDB" id="A0A209ACL7"/>
<evidence type="ECO:0000313" key="2">
    <source>
        <dbReference type="Proteomes" id="UP000196440"/>
    </source>
</evidence>
<organism evidence="1 2">
    <name type="scientific">Yersinia intermedia</name>
    <dbReference type="NCBI Taxonomy" id="631"/>
    <lineage>
        <taxon>Bacteria</taxon>
        <taxon>Pseudomonadati</taxon>
        <taxon>Pseudomonadota</taxon>
        <taxon>Gammaproteobacteria</taxon>
        <taxon>Enterobacterales</taxon>
        <taxon>Yersiniaceae</taxon>
        <taxon>Yersinia</taxon>
    </lineage>
</organism>
<dbReference type="Proteomes" id="UP000196440">
    <property type="component" value="Unassembled WGS sequence"/>
</dbReference>
<evidence type="ECO:0000313" key="1">
    <source>
        <dbReference type="EMBL" id="OVZ90491.1"/>
    </source>
</evidence>
<accession>A0A209ACL7</accession>
<name>A0A209ACL7_YERIN</name>
<sequence>MGLQLAKSGSWFSLFAENHKMVRRDTYTTIPPSTKDPAVASREVYLLLTPSCTEGVKSTKGSRSPTPDLVKAAAASSMRKNDSVQVVMSIVMSFFFPQLLAYGQS</sequence>